<comment type="caution">
    <text evidence="7">The sequence shown here is derived from an EMBL/GenBank/DDBJ whole genome shotgun (WGS) entry which is preliminary data.</text>
</comment>
<protein>
    <submittedName>
        <fullName evidence="7">Recombinase family protein</fullName>
    </submittedName>
</protein>
<reference evidence="7 8" key="1">
    <citation type="submission" date="2023-02" db="EMBL/GenBank/DDBJ databases">
        <title>The predominant lactic acid bacteria and yeasts involved in the spontaneous fermentation of millet during the production of the traditional porridge Hausa koko in Ghana.</title>
        <authorList>
            <person name="Atter A."/>
            <person name="Diaz M."/>
        </authorList>
    </citation>
    <scope>NUCLEOTIDE SEQUENCE [LARGE SCALE GENOMIC DNA]</scope>
    <source>
        <strain evidence="7 8">FI11640</strain>
    </source>
</reference>
<organism evidence="7 8">
    <name type="scientific">Schleiferilactobacillus harbinensis</name>
    <dbReference type="NCBI Taxonomy" id="304207"/>
    <lineage>
        <taxon>Bacteria</taxon>
        <taxon>Bacillati</taxon>
        <taxon>Bacillota</taxon>
        <taxon>Bacilli</taxon>
        <taxon>Lactobacillales</taxon>
        <taxon>Lactobacillaceae</taxon>
        <taxon>Schleiferilactobacillus</taxon>
    </lineage>
</organism>
<dbReference type="PANTHER" id="PTHR30461">
    <property type="entry name" value="DNA-INVERTASE FROM LAMBDOID PROPHAGE"/>
    <property type="match status" value="1"/>
</dbReference>
<dbReference type="EMBL" id="JAQSGK010000077">
    <property type="protein sequence ID" value="MEE6717164.1"/>
    <property type="molecule type" value="Genomic_DNA"/>
</dbReference>
<gene>
    <name evidence="7" type="ORF">PS435_15090</name>
</gene>
<accession>A0ABU7T3H8</accession>
<evidence type="ECO:0000259" key="6">
    <source>
        <dbReference type="PROSITE" id="PS51736"/>
    </source>
</evidence>
<dbReference type="Proteomes" id="UP001330016">
    <property type="component" value="Unassembled WGS sequence"/>
</dbReference>
<dbReference type="Gene3D" id="3.40.50.1390">
    <property type="entry name" value="Resolvase, N-terminal catalytic domain"/>
    <property type="match status" value="1"/>
</dbReference>
<dbReference type="SUPFAM" id="SSF53041">
    <property type="entry name" value="Resolvase-like"/>
    <property type="match status" value="1"/>
</dbReference>
<keyword evidence="2" id="KW-0229">DNA integration</keyword>
<dbReference type="RefSeq" id="WP_331244596.1">
    <property type="nucleotide sequence ID" value="NZ_JAQSGJ010000077.1"/>
</dbReference>
<dbReference type="InterPro" id="IPR050639">
    <property type="entry name" value="SSR_resolvase"/>
</dbReference>
<comment type="similarity">
    <text evidence="1">Belongs to the site-specific recombinase resolvase family.</text>
</comment>
<keyword evidence="8" id="KW-1185">Reference proteome</keyword>
<name>A0ABU7T3H8_9LACO</name>
<evidence type="ECO:0000256" key="3">
    <source>
        <dbReference type="ARBA" id="ARBA00023125"/>
    </source>
</evidence>
<dbReference type="PROSITE" id="PS00397">
    <property type="entry name" value="RECOMBINASES_1"/>
    <property type="match status" value="1"/>
</dbReference>
<keyword evidence="3" id="KW-0238">DNA-binding</keyword>
<dbReference type="InterPro" id="IPR036162">
    <property type="entry name" value="Resolvase-like_N_sf"/>
</dbReference>
<dbReference type="PANTHER" id="PTHR30461:SF26">
    <property type="entry name" value="RESOLVASE HOMOLOG YNEB"/>
    <property type="match status" value="1"/>
</dbReference>
<dbReference type="Gene3D" id="1.10.10.60">
    <property type="entry name" value="Homeodomain-like"/>
    <property type="match status" value="1"/>
</dbReference>
<proteinExistence type="inferred from homology"/>
<sequence length="214" mass="24470">MALIGYARVSTQDQNLARQISALKQAGVSKIFEEKISGKNTKRPQLNAMLDYIRDDDTVVVLSLDRLGRNSDDLTKIIQNIKDRGATLEILNLPSFKGISDPNLRNLLTNVILELYKYIAQEERESIKDRQRQGIEIAKVQGKYHGKIREYSLDSPNRTKRYLYKRAVALMAQRDRGADITIRGIARELGISPSTLYRIKKYAQEDKESRKSTL</sequence>
<evidence type="ECO:0000256" key="1">
    <source>
        <dbReference type="ARBA" id="ARBA00009913"/>
    </source>
</evidence>
<evidence type="ECO:0000256" key="5">
    <source>
        <dbReference type="PROSITE-ProRule" id="PRU10137"/>
    </source>
</evidence>
<dbReference type="PROSITE" id="PS51736">
    <property type="entry name" value="RECOMBINASES_3"/>
    <property type="match status" value="1"/>
</dbReference>
<evidence type="ECO:0000313" key="8">
    <source>
        <dbReference type="Proteomes" id="UP001330016"/>
    </source>
</evidence>
<evidence type="ECO:0000256" key="2">
    <source>
        <dbReference type="ARBA" id="ARBA00022908"/>
    </source>
</evidence>
<dbReference type="CDD" id="cd03768">
    <property type="entry name" value="SR_ResInv"/>
    <property type="match status" value="1"/>
</dbReference>
<dbReference type="Pfam" id="PF00239">
    <property type="entry name" value="Resolvase"/>
    <property type="match status" value="1"/>
</dbReference>
<feature type="active site" description="O-(5'-phospho-DNA)-serine intermediate" evidence="5">
    <location>
        <position position="10"/>
    </location>
</feature>
<dbReference type="InterPro" id="IPR006118">
    <property type="entry name" value="Recombinase_CS"/>
</dbReference>
<feature type="domain" description="Resolvase/invertase-type recombinase catalytic" evidence="6">
    <location>
        <begin position="2"/>
        <end position="142"/>
    </location>
</feature>
<keyword evidence="4" id="KW-0233">DNA recombination</keyword>
<dbReference type="InterPro" id="IPR006119">
    <property type="entry name" value="Resolv_N"/>
</dbReference>
<evidence type="ECO:0000256" key="4">
    <source>
        <dbReference type="ARBA" id="ARBA00023172"/>
    </source>
</evidence>
<evidence type="ECO:0000313" key="7">
    <source>
        <dbReference type="EMBL" id="MEE6717164.1"/>
    </source>
</evidence>
<dbReference type="SMART" id="SM00857">
    <property type="entry name" value="Resolvase"/>
    <property type="match status" value="1"/>
</dbReference>